<dbReference type="PaxDb" id="4113-PGSC0003DMT400095301"/>
<keyword evidence="3" id="KW-1185">Reference proteome</keyword>
<dbReference type="EnsemblPlants" id="PGSC0003DMT400095301">
    <property type="protein sequence ID" value="PGSC0003DMT400095301"/>
    <property type="gene ID" value="PGSC0003DMG400044872"/>
</dbReference>
<name>M1DVZ9_SOLTU</name>
<reference evidence="2" key="2">
    <citation type="submission" date="2015-06" db="UniProtKB">
        <authorList>
            <consortium name="EnsemblPlants"/>
        </authorList>
    </citation>
    <scope>IDENTIFICATION</scope>
    <source>
        <strain evidence="2">DM1-3 516 R44</strain>
    </source>
</reference>
<dbReference type="PANTHER" id="PTHR33180:SF31">
    <property type="entry name" value="POLYPROTEIN PROTEIN"/>
    <property type="match status" value="1"/>
</dbReference>
<evidence type="ECO:0000256" key="1">
    <source>
        <dbReference type="SAM" id="MobiDB-lite"/>
    </source>
</evidence>
<organism evidence="2 3">
    <name type="scientific">Solanum tuberosum</name>
    <name type="common">Potato</name>
    <dbReference type="NCBI Taxonomy" id="4113"/>
    <lineage>
        <taxon>Eukaryota</taxon>
        <taxon>Viridiplantae</taxon>
        <taxon>Streptophyta</taxon>
        <taxon>Embryophyta</taxon>
        <taxon>Tracheophyta</taxon>
        <taxon>Spermatophyta</taxon>
        <taxon>Magnoliopsida</taxon>
        <taxon>eudicotyledons</taxon>
        <taxon>Gunneridae</taxon>
        <taxon>Pentapetalae</taxon>
        <taxon>asterids</taxon>
        <taxon>lamiids</taxon>
        <taxon>Solanales</taxon>
        <taxon>Solanaceae</taxon>
        <taxon>Solanoideae</taxon>
        <taxon>Solaneae</taxon>
        <taxon>Solanum</taxon>
    </lineage>
</organism>
<evidence type="ECO:0000313" key="3">
    <source>
        <dbReference type="Proteomes" id="UP000011115"/>
    </source>
</evidence>
<feature type="region of interest" description="Disordered" evidence="1">
    <location>
        <begin position="195"/>
        <end position="219"/>
    </location>
</feature>
<evidence type="ECO:0008006" key="4">
    <source>
        <dbReference type="Google" id="ProtNLM"/>
    </source>
</evidence>
<sequence>MSSSTREQMEFPPLEVMMFRDCILTFKQLEGERIHEAWESLGPENKALADQLIPGGITHQPYAIAAHLLDYMAEAIQEVEKDFMMAALMTQMDELAKNIVKIEVQCKRKDKYVPPHERRKPKDNEGWQENVPFGAPPFSSVIAVETAVWPLTLTGGRVKLGETLLDRKLQVETCHPTIRQKGLKSTRVQLYQKDSLQNTRTGGKGKRKGKVPASSAVSSDNEGIYDTYFTVSESEGEQLENQSATSADDELIIAQRVELRSKKLNDPSRIRNPPLTTPTPLVPEKPIVLVPPIQGPPSKSMNRLKVEGLRTVLEEKRLSTDGVIGRYPDIMRCLKSHNFQIFTKPRGPYIPNWVREFNSEYSALIP</sequence>
<dbReference type="HOGENOM" id="CLU_029307_3_1_1"/>
<reference evidence="3" key="1">
    <citation type="journal article" date="2011" name="Nature">
        <title>Genome sequence and analysis of the tuber crop potato.</title>
        <authorList>
            <consortium name="The Potato Genome Sequencing Consortium"/>
        </authorList>
    </citation>
    <scope>NUCLEOTIDE SEQUENCE [LARGE SCALE GENOMIC DNA]</scope>
    <source>
        <strain evidence="3">cv. DM1-3 516 R44</strain>
    </source>
</reference>
<dbReference type="Proteomes" id="UP000011115">
    <property type="component" value="Unassembled WGS sequence"/>
</dbReference>
<protein>
    <recommendedName>
        <fullName evidence="4">Polyprotein protein</fullName>
    </recommendedName>
</protein>
<dbReference type="PANTHER" id="PTHR33180">
    <property type="entry name" value="PHOTOSYSTEM II CP43 REACTION CENTER PROTEIN"/>
    <property type="match status" value="1"/>
</dbReference>
<dbReference type="Gramene" id="PGSC0003DMT400095301">
    <property type="protein sequence ID" value="PGSC0003DMT400095301"/>
    <property type="gene ID" value="PGSC0003DMG400044872"/>
</dbReference>
<dbReference type="InParanoid" id="M1DVZ9"/>
<accession>M1DVZ9</accession>
<evidence type="ECO:0000313" key="2">
    <source>
        <dbReference type="EnsemblPlants" id="PGSC0003DMT400095301"/>
    </source>
</evidence>
<proteinExistence type="predicted"/>
<dbReference type="AlphaFoldDB" id="M1DVZ9"/>